<reference evidence="2" key="1">
    <citation type="journal article" date="2013" name="J. Plant Res.">
        <title>Effect of fungi and light on seed germination of three Opuntia species from semiarid lands of central Mexico.</title>
        <authorList>
            <person name="Delgado-Sanchez P."/>
            <person name="Jimenez-Bremont J.F."/>
            <person name="Guerrero-Gonzalez Mde L."/>
            <person name="Flores J."/>
        </authorList>
    </citation>
    <scope>NUCLEOTIDE SEQUENCE</scope>
    <source>
        <tissue evidence="2">Cladode</tissue>
    </source>
</reference>
<protein>
    <recommendedName>
        <fullName evidence="3">Myb/SANT-like domain-containing protein</fullName>
    </recommendedName>
</protein>
<evidence type="ECO:0000313" key="2">
    <source>
        <dbReference type="EMBL" id="MBA4647892.1"/>
    </source>
</evidence>
<accession>A0A7C8ZNS4</accession>
<organism evidence="2">
    <name type="scientific">Opuntia streptacantha</name>
    <name type="common">Prickly pear cactus</name>
    <name type="synonym">Opuntia cardona</name>
    <dbReference type="NCBI Taxonomy" id="393608"/>
    <lineage>
        <taxon>Eukaryota</taxon>
        <taxon>Viridiplantae</taxon>
        <taxon>Streptophyta</taxon>
        <taxon>Embryophyta</taxon>
        <taxon>Tracheophyta</taxon>
        <taxon>Spermatophyta</taxon>
        <taxon>Magnoliopsida</taxon>
        <taxon>eudicotyledons</taxon>
        <taxon>Gunneridae</taxon>
        <taxon>Pentapetalae</taxon>
        <taxon>Caryophyllales</taxon>
        <taxon>Cactineae</taxon>
        <taxon>Cactaceae</taxon>
        <taxon>Opuntioideae</taxon>
        <taxon>Opuntia</taxon>
    </lineage>
</organism>
<evidence type="ECO:0008006" key="3">
    <source>
        <dbReference type="Google" id="ProtNLM"/>
    </source>
</evidence>
<proteinExistence type="predicted"/>
<sequence length="208" mass="23336">MVVGNCTSGFGWESELKIVVAEKEVWRTYLKHHPNASDWRGKPCPYYEDLCIIFGKDRAAGQDAQGPEDIEDEVNKKDENDEATKKDAPESSSTQEPSERVETSSVRSGKRARISENLVKGLSEVASILGREIRAASSEISRAVGFDVELSEKRSKLNQELSVLGLTTMERHRATRKIVSEPETIDIFFSIHDAEKKEWVQALLRGDI</sequence>
<feature type="compositionally biased region" description="Basic and acidic residues" evidence="1">
    <location>
        <begin position="73"/>
        <end position="89"/>
    </location>
</feature>
<dbReference type="AlphaFoldDB" id="A0A7C8ZNS4"/>
<evidence type="ECO:0000256" key="1">
    <source>
        <dbReference type="SAM" id="MobiDB-lite"/>
    </source>
</evidence>
<dbReference type="EMBL" id="GISG01152916">
    <property type="protein sequence ID" value="MBA4647892.1"/>
    <property type="molecule type" value="Transcribed_RNA"/>
</dbReference>
<feature type="region of interest" description="Disordered" evidence="1">
    <location>
        <begin position="62"/>
        <end position="108"/>
    </location>
</feature>
<name>A0A7C8ZNS4_OPUST</name>
<reference evidence="2" key="2">
    <citation type="submission" date="2020-07" db="EMBL/GenBank/DDBJ databases">
        <authorList>
            <person name="Vera ALvarez R."/>
            <person name="Arias-Moreno D.M."/>
            <person name="Jimenez-Jacinto V."/>
            <person name="Jimenez-Bremont J.F."/>
            <person name="Swaminathan K."/>
            <person name="Moose S.P."/>
            <person name="Guerrero-Gonzalez M.L."/>
            <person name="Marino-Ramirez L."/>
            <person name="Landsman D."/>
            <person name="Rodriguez-Kessler M."/>
            <person name="Delgado-Sanchez P."/>
        </authorList>
    </citation>
    <scope>NUCLEOTIDE SEQUENCE</scope>
    <source>
        <tissue evidence="2">Cladode</tissue>
    </source>
</reference>
<dbReference type="PANTHER" id="PTHR46250:SF17">
    <property type="entry name" value="MYB_SANT-LIKE DOMAIN-CONTAINING PROTEIN"/>
    <property type="match status" value="1"/>
</dbReference>
<dbReference type="PANTHER" id="PTHR46250">
    <property type="entry name" value="MYB/SANT-LIKE DNA-BINDING DOMAIN PROTEIN-RELATED"/>
    <property type="match status" value="1"/>
</dbReference>